<evidence type="ECO:0008006" key="4">
    <source>
        <dbReference type="Google" id="ProtNLM"/>
    </source>
</evidence>
<keyword evidence="1" id="KW-1133">Transmembrane helix</keyword>
<name>A0A1M5P2S6_9FLAO</name>
<organism evidence="2 3">
    <name type="scientific">Flavobacterium micromati</name>
    <dbReference type="NCBI Taxonomy" id="229205"/>
    <lineage>
        <taxon>Bacteria</taxon>
        <taxon>Pseudomonadati</taxon>
        <taxon>Bacteroidota</taxon>
        <taxon>Flavobacteriia</taxon>
        <taxon>Flavobacteriales</taxon>
        <taxon>Flavobacteriaceae</taxon>
        <taxon>Flavobacterium</taxon>
    </lineage>
</organism>
<protein>
    <recommendedName>
        <fullName evidence="4">DUF1700 domain-containing protein</fullName>
    </recommendedName>
</protein>
<dbReference type="Proteomes" id="UP000184020">
    <property type="component" value="Unassembled WGS sequence"/>
</dbReference>
<evidence type="ECO:0000313" key="2">
    <source>
        <dbReference type="EMBL" id="SHG96082.1"/>
    </source>
</evidence>
<feature type="transmembrane region" description="Helical" evidence="1">
    <location>
        <begin position="165"/>
        <end position="185"/>
    </location>
</feature>
<dbReference type="EMBL" id="FQWF01000012">
    <property type="protein sequence ID" value="SHG96082.1"/>
    <property type="molecule type" value="Genomic_DNA"/>
</dbReference>
<sequence>MKKINFQDKSAEKIYHSYIRRIDRTLSVLPKSDKIDLLMEYNSHIYEGLQSYGHKSEVERLLQITQNLGDPEVFLKPLVAERKLIQATKTFNPKHIFQAIFLNIGNGFVYSLFALLYLCLFSFLFLIITKILYGTQVGLYINDGKFVALGILDVGPGDIEVLGSWFIPVLLISMVLLYLLITFLLKAMKRK</sequence>
<keyword evidence="1" id="KW-0812">Transmembrane</keyword>
<evidence type="ECO:0000256" key="1">
    <source>
        <dbReference type="SAM" id="Phobius"/>
    </source>
</evidence>
<dbReference type="AlphaFoldDB" id="A0A1M5P2S6"/>
<accession>A0A1M5P2S6</accession>
<evidence type="ECO:0000313" key="3">
    <source>
        <dbReference type="Proteomes" id="UP000184020"/>
    </source>
</evidence>
<reference evidence="3" key="1">
    <citation type="submission" date="2016-11" db="EMBL/GenBank/DDBJ databases">
        <authorList>
            <person name="Varghese N."/>
            <person name="Submissions S."/>
        </authorList>
    </citation>
    <scope>NUCLEOTIDE SEQUENCE [LARGE SCALE GENOMIC DNA]</scope>
    <source>
        <strain evidence="3">DSM 17659</strain>
    </source>
</reference>
<dbReference type="RefSeq" id="WP_073021158.1">
    <property type="nucleotide sequence ID" value="NZ_FQWF01000012.1"/>
</dbReference>
<dbReference type="OrthoDB" id="1358731at2"/>
<keyword evidence="1" id="KW-0472">Membrane</keyword>
<proteinExistence type="predicted"/>
<dbReference type="Pfam" id="PF22564">
    <property type="entry name" value="HAAS"/>
    <property type="match status" value="1"/>
</dbReference>
<dbReference type="STRING" id="229205.SAMN05444372_11242"/>
<keyword evidence="3" id="KW-1185">Reference proteome</keyword>
<feature type="transmembrane region" description="Helical" evidence="1">
    <location>
        <begin position="108"/>
        <end position="133"/>
    </location>
</feature>
<gene>
    <name evidence="2" type="ORF">SAMN05444372_11242</name>
</gene>